<dbReference type="InterPro" id="IPR050625">
    <property type="entry name" value="ParA/MinD_ATPase"/>
</dbReference>
<dbReference type="SUPFAM" id="SSF52540">
    <property type="entry name" value="P-loop containing nucleoside triphosphate hydrolases"/>
    <property type="match status" value="1"/>
</dbReference>
<evidence type="ECO:0000256" key="1">
    <source>
        <dbReference type="ARBA" id="ARBA00022741"/>
    </source>
</evidence>
<proteinExistence type="predicted"/>
<dbReference type="EMBL" id="JACJLA010000003">
    <property type="protein sequence ID" value="MBM6912201.1"/>
    <property type="molecule type" value="Genomic_DNA"/>
</dbReference>
<dbReference type="PANTHER" id="PTHR43384:SF6">
    <property type="entry name" value="SEPTUM SITE-DETERMINING PROTEIN MIND HOMOLOG, CHLOROPLASTIC"/>
    <property type="match status" value="1"/>
</dbReference>
<protein>
    <submittedName>
        <fullName evidence="4">AAA family ATPase</fullName>
    </submittedName>
</protein>
<feature type="domain" description="AAA" evidence="3">
    <location>
        <begin position="4"/>
        <end position="158"/>
    </location>
</feature>
<sequence>MGLIIAMVSGKGGVGKTTLTAGLGGALARRGKKILITDGDLGLRDLDLVIGKENEILYDALDVWKKRCRAEDAIVSVSEGLDFLPASQGVRWEDVGRKGYGRLLKKMAKQYDYVIVDAPAGIGRGNDAILRVAQRLVIVTEPVWVALRNAQRVMQVCREQRQLDYALVFNRINPHMLVADIEEAWYSLSAEMLGAVLPYSEAVWQQGQAGKLYNPIADTFDNLLTPLCDFCQSGNAWDDTTIFTQYASVMSAEQKKFEENKRQKEQPRLLVRQRDSRWRRLRR</sequence>
<evidence type="ECO:0000259" key="3">
    <source>
        <dbReference type="Pfam" id="PF13614"/>
    </source>
</evidence>
<keyword evidence="1" id="KW-0547">Nucleotide-binding</keyword>
<evidence type="ECO:0000256" key="2">
    <source>
        <dbReference type="ARBA" id="ARBA00022840"/>
    </source>
</evidence>
<dbReference type="Pfam" id="PF13614">
    <property type="entry name" value="AAA_31"/>
    <property type="match status" value="1"/>
</dbReference>
<comment type="caution">
    <text evidence="4">The sequence shown here is derived from an EMBL/GenBank/DDBJ whole genome shotgun (WGS) entry which is preliminary data.</text>
</comment>
<gene>
    <name evidence="4" type="ORF">H6A01_02490</name>
</gene>
<keyword evidence="2" id="KW-0067">ATP-binding</keyword>
<keyword evidence="5" id="KW-1185">Reference proteome</keyword>
<organism evidence="4 5">
    <name type="scientific">Veillonella magna</name>
    <dbReference type="NCBI Taxonomy" id="464322"/>
    <lineage>
        <taxon>Bacteria</taxon>
        <taxon>Bacillati</taxon>
        <taxon>Bacillota</taxon>
        <taxon>Negativicutes</taxon>
        <taxon>Veillonellales</taxon>
        <taxon>Veillonellaceae</taxon>
        <taxon>Veillonella</taxon>
    </lineage>
</organism>
<evidence type="ECO:0000313" key="5">
    <source>
        <dbReference type="Proteomes" id="UP000707138"/>
    </source>
</evidence>
<accession>A0ABS2GDG3</accession>
<evidence type="ECO:0000313" key="4">
    <source>
        <dbReference type="EMBL" id="MBM6912201.1"/>
    </source>
</evidence>
<dbReference type="Gene3D" id="3.40.50.300">
    <property type="entry name" value="P-loop containing nucleotide triphosphate hydrolases"/>
    <property type="match status" value="1"/>
</dbReference>
<name>A0ABS2GDG3_9FIRM</name>
<dbReference type="InterPro" id="IPR027417">
    <property type="entry name" value="P-loop_NTPase"/>
</dbReference>
<dbReference type="Proteomes" id="UP000707138">
    <property type="component" value="Unassembled WGS sequence"/>
</dbReference>
<dbReference type="InterPro" id="IPR025669">
    <property type="entry name" value="AAA_dom"/>
</dbReference>
<dbReference type="PANTHER" id="PTHR43384">
    <property type="entry name" value="SEPTUM SITE-DETERMINING PROTEIN MIND HOMOLOG, CHLOROPLASTIC-RELATED"/>
    <property type="match status" value="1"/>
</dbReference>
<dbReference type="RefSeq" id="WP_205087439.1">
    <property type="nucleotide sequence ID" value="NZ_JACJLA010000003.1"/>
</dbReference>
<reference evidence="4 5" key="1">
    <citation type="journal article" date="2021" name="Sci. Rep.">
        <title>The distribution of antibiotic resistance genes in chicken gut microbiota commensals.</title>
        <authorList>
            <person name="Juricova H."/>
            <person name="Matiasovicova J."/>
            <person name="Kubasova T."/>
            <person name="Cejkova D."/>
            <person name="Rychlik I."/>
        </authorList>
    </citation>
    <scope>NUCLEOTIDE SEQUENCE [LARGE SCALE GENOMIC DNA]</scope>
    <source>
        <strain evidence="4 5">An537</strain>
    </source>
</reference>